<accession>A0A8H6E344</accession>
<evidence type="ECO:0000313" key="6">
    <source>
        <dbReference type="EMBL" id="KAF5857609.1"/>
    </source>
</evidence>
<dbReference type="EMBL" id="SPNV01000247">
    <property type="protein sequence ID" value="KAF5857609.1"/>
    <property type="molecule type" value="Genomic_DNA"/>
</dbReference>
<dbReference type="InterPro" id="IPR029058">
    <property type="entry name" value="AB_hydrolase_fold"/>
</dbReference>
<evidence type="ECO:0000256" key="4">
    <source>
        <dbReference type="ARBA" id="ARBA00023098"/>
    </source>
</evidence>
<dbReference type="PANTHER" id="PTHR10272">
    <property type="entry name" value="PLATELET-ACTIVATING FACTOR ACETYLHYDROLASE"/>
    <property type="match status" value="1"/>
</dbReference>
<evidence type="ECO:0000256" key="2">
    <source>
        <dbReference type="ARBA" id="ARBA00022801"/>
    </source>
</evidence>
<dbReference type="GO" id="GO:0016042">
    <property type="term" value="P:lipid catabolic process"/>
    <property type="evidence" value="ECO:0007669"/>
    <property type="project" value="UniProtKB-KW"/>
</dbReference>
<feature type="signal peptide" evidence="5">
    <location>
        <begin position="1"/>
        <end position="30"/>
    </location>
</feature>
<dbReference type="Gene3D" id="3.40.50.1820">
    <property type="entry name" value="alpha/beta hydrolase"/>
    <property type="match status" value="1"/>
</dbReference>
<dbReference type="Proteomes" id="UP000541154">
    <property type="component" value="Unassembled WGS sequence"/>
</dbReference>
<sequence length="375" mass="40642">MRLLASRIQSILWWPGLLLAQLLPPPPASAEVASMSLTLPNPPGPFAVGSARIQVDDETDKESPDHVMLHFRYPTLHANTVTRALYIPSETARQLEQTYTLPEGAFDWVRTNSFKDADIACPFLSPHRSLPVIVFSPGLGSPEGLYTVFQEALASWGYIVVGVEHPLGRPPSDASPSGSADETIRRAKSIHSIVKQFTPQKMATWIPGFEEATRSQNLRGMTVGMFGHSLGGAATALAMQDPSVVQAGCSLDGPLYGPVLTTGFPGPFLFQLATAHLGNYSTLQSVWPRIRGWKRAIAIKSAAHNDFSDIAILASLAPELGIAQIFRGRLAASNPLQTLLAVGENLRDFFDFALRGIGDVNFLRENTTLQFTASI</sequence>
<keyword evidence="4" id="KW-0443">Lipid metabolism</keyword>
<reference evidence="6 7" key="1">
    <citation type="submission" date="2019-04" db="EMBL/GenBank/DDBJ databases">
        <title>Aspergillus burnettii sp. nov., novel species from soil in southeast Queensland.</title>
        <authorList>
            <person name="Gilchrist C.L.M."/>
            <person name="Pitt J.I."/>
            <person name="Lange L."/>
            <person name="Lacey H.J."/>
            <person name="Vuong D."/>
            <person name="Midgley D.J."/>
            <person name="Greenfield P."/>
            <person name="Bradbury M."/>
            <person name="Lacey E."/>
            <person name="Busk P.K."/>
            <person name="Pilgaard B."/>
            <person name="Chooi Y.H."/>
            <person name="Piggott A.M."/>
        </authorList>
    </citation>
    <scope>NUCLEOTIDE SEQUENCE [LARGE SCALE GENOMIC DNA]</scope>
    <source>
        <strain evidence="6 7">FRR 5400</strain>
    </source>
</reference>
<evidence type="ECO:0000256" key="1">
    <source>
        <dbReference type="ARBA" id="ARBA00013201"/>
    </source>
</evidence>
<keyword evidence="3" id="KW-0442">Lipid degradation</keyword>
<keyword evidence="5" id="KW-0732">Signal</keyword>
<proteinExistence type="predicted"/>
<name>A0A8H6E344_PETAA</name>
<comment type="caution">
    <text evidence="6">The sequence shown here is derived from an EMBL/GenBank/DDBJ whole genome shotgun (WGS) entry which is preliminary data.</text>
</comment>
<gene>
    <name evidence="6" type="ORF">ETB97_005506</name>
</gene>
<dbReference type="SUPFAM" id="SSF53474">
    <property type="entry name" value="alpha/beta-Hydrolases"/>
    <property type="match status" value="1"/>
</dbReference>
<protein>
    <recommendedName>
        <fullName evidence="1">1-alkyl-2-acetylglycerophosphocholine esterase</fullName>
        <ecNumber evidence="1">3.1.1.47</ecNumber>
    </recommendedName>
</protein>
<keyword evidence="2" id="KW-0378">Hydrolase</keyword>
<dbReference type="PANTHER" id="PTHR10272:SF14">
    <property type="entry name" value="PAF ACETYLHYDROLASE FAMILY PROTEIN"/>
    <property type="match status" value="1"/>
</dbReference>
<dbReference type="Pfam" id="PF03403">
    <property type="entry name" value="PAF-AH_p_II"/>
    <property type="match status" value="1"/>
</dbReference>
<evidence type="ECO:0000313" key="7">
    <source>
        <dbReference type="Proteomes" id="UP000541154"/>
    </source>
</evidence>
<evidence type="ECO:0000256" key="5">
    <source>
        <dbReference type="SAM" id="SignalP"/>
    </source>
</evidence>
<keyword evidence="7" id="KW-1185">Reference proteome</keyword>
<evidence type="ECO:0000256" key="3">
    <source>
        <dbReference type="ARBA" id="ARBA00022963"/>
    </source>
</evidence>
<feature type="chain" id="PRO_5034525279" description="1-alkyl-2-acetylglycerophosphocholine esterase" evidence="5">
    <location>
        <begin position="31"/>
        <end position="375"/>
    </location>
</feature>
<dbReference type="EC" id="3.1.1.47" evidence="1"/>
<dbReference type="AlphaFoldDB" id="A0A8H6E344"/>
<organism evidence="6 7">
    <name type="scientific">Petromyces alliaceus</name>
    <name type="common">Aspergillus alliaceus</name>
    <dbReference type="NCBI Taxonomy" id="209559"/>
    <lineage>
        <taxon>Eukaryota</taxon>
        <taxon>Fungi</taxon>
        <taxon>Dikarya</taxon>
        <taxon>Ascomycota</taxon>
        <taxon>Pezizomycotina</taxon>
        <taxon>Eurotiomycetes</taxon>
        <taxon>Eurotiomycetidae</taxon>
        <taxon>Eurotiales</taxon>
        <taxon>Aspergillaceae</taxon>
        <taxon>Aspergillus</taxon>
        <taxon>Aspergillus subgen. Circumdati</taxon>
    </lineage>
</organism>
<dbReference type="GO" id="GO:0003847">
    <property type="term" value="F:1-alkyl-2-acetylglycerophosphocholine esterase activity"/>
    <property type="evidence" value="ECO:0007669"/>
    <property type="project" value="UniProtKB-EC"/>
</dbReference>